<dbReference type="CDD" id="cd01166">
    <property type="entry name" value="KdgK"/>
    <property type="match status" value="1"/>
</dbReference>
<dbReference type="Proteomes" id="UP000249134">
    <property type="component" value="Chromosome 1"/>
</dbReference>
<accession>A0A2X4W9T8</accession>
<dbReference type="RefSeq" id="WP_066139127.1">
    <property type="nucleotide sequence ID" value="NZ_CBCSGM010000001.1"/>
</dbReference>
<keyword evidence="2 5" id="KW-0808">Transferase</keyword>
<dbReference type="EC" id="2.7.1.92" evidence="5"/>
<evidence type="ECO:0000259" key="4">
    <source>
        <dbReference type="Pfam" id="PF00294"/>
    </source>
</evidence>
<reference evidence="5 6" key="1">
    <citation type="submission" date="2018-06" db="EMBL/GenBank/DDBJ databases">
        <authorList>
            <consortium name="Pathogen Informatics"/>
            <person name="Doyle S."/>
        </authorList>
    </citation>
    <scope>NUCLEOTIDE SEQUENCE [LARGE SCALE GENOMIC DNA]</scope>
    <source>
        <strain evidence="5 6">NCTC4824</strain>
    </source>
</reference>
<evidence type="ECO:0000256" key="3">
    <source>
        <dbReference type="ARBA" id="ARBA00022777"/>
    </source>
</evidence>
<dbReference type="InterPro" id="IPR029056">
    <property type="entry name" value="Ribokinase-like"/>
</dbReference>
<dbReference type="Gene3D" id="3.40.1190.20">
    <property type="match status" value="1"/>
</dbReference>
<dbReference type="GO" id="GO:0005829">
    <property type="term" value="C:cytosol"/>
    <property type="evidence" value="ECO:0007669"/>
    <property type="project" value="TreeGrafter"/>
</dbReference>
<dbReference type="Pfam" id="PF00294">
    <property type="entry name" value="PfkB"/>
    <property type="match status" value="1"/>
</dbReference>
<name>A0A2X4W9T8_LEDLE</name>
<dbReference type="AlphaFoldDB" id="A0A2X4W9T8"/>
<dbReference type="PANTHER" id="PTHR43085">
    <property type="entry name" value="HEXOKINASE FAMILY MEMBER"/>
    <property type="match status" value="1"/>
</dbReference>
<dbReference type="GO" id="GO:0006974">
    <property type="term" value="P:DNA damage response"/>
    <property type="evidence" value="ECO:0007669"/>
    <property type="project" value="TreeGrafter"/>
</dbReference>
<dbReference type="KEGG" id="blen:NCTC4824_02460"/>
<proteinExistence type="inferred from homology"/>
<dbReference type="PANTHER" id="PTHR43085:SF15">
    <property type="entry name" value="2-DEHYDRO-3-DEOXYGLUCONOKINASE"/>
    <property type="match status" value="1"/>
</dbReference>
<sequence>MDVISIGESMVLFTPETNGQMRYANQFTSRIAGAETNTLIGLAKLGHRVGWISQLGQDEFGASILSFVRGEGVDVTQVKKTTGAPTGIFFKEMINESDVQIYYYRQHSAASLMGPKDLNENYIKKSKYLYITGITPALSESCREMIFQSIKIAERNGVKIVLDPNIRRKLWSDDLAKKAIVSIAEKSNIVLPGIAEGEFLFDKRNEKEIAKSFHDLGAETVVVKLGENGAYYSTNEESGHVPALNIKRVVDPVGAGDGFATGFLSGILEQLPIQEAVARACAIGAIVATVNGDVEGLPDRAGLEKLMHTTNNEDVKR</sequence>
<dbReference type="GO" id="GO:0019698">
    <property type="term" value="P:D-galacturonate catabolic process"/>
    <property type="evidence" value="ECO:0007669"/>
    <property type="project" value="TreeGrafter"/>
</dbReference>
<evidence type="ECO:0000256" key="2">
    <source>
        <dbReference type="ARBA" id="ARBA00022679"/>
    </source>
</evidence>
<evidence type="ECO:0000313" key="6">
    <source>
        <dbReference type="Proteomes" id="UP000249134"/>
    </source>
</evidence>
<dbReference type="GO" id="GO:0042840">
    <property type="term" value="P:D-glucuronate catabolic process"/>
    <property type="evidence" value="ECO:0007669"/>
    <property type="project" value="TreeGrafter"/>
</dbReference>
<comment type="similarity">
    <text evidence="1">Belongs to the carbohydrate kinase PfkB family.</text>
</comment>
<dbReference type="GO" id="GO:0047590">
    <property type="term" value="F:5-dehydro-2-deoxygluconokinase activity"/>
    <property type="evidence" value="ECO:0007669"/>
    <property type="project" value="UniProtKB-EC"/>
</dbReference>
<feature type="domain" description="Carbohydrate kinase PfkB" evidence="4">
    <location>
        <begin position="3"/>
        <end position="299"/>
    </location>
</feature>
<gene>
    <name evidence="5" type="primary">iolC_2</name>
    <name evidence="5" type="ORF">NCTC4824_02460</name>
</gene>
<dbReference type="SUPFAM" id="SSF53613">
    <property type="entry name" value="Ribokinase-like"/>
    <property type="match status" value="1"/>
</dbReference>
<dbReference type="InterPro" id="IPR050306">
    <property type="entry name" value="PfkB_Carbo_kinase"/>
</dbReference>
<dbReference type="EC" id="2.7.1.45" evidence="5"/>
<dbReference type="EMBL" id="LS483476">
    <property type="protein sequence ID" value="SQI59793.1"/>
    <property type="molecule type" value="Genomic_DNA"/>
</dbReference>
<keyword evidence="6" id="KW-1185">Reference proteome</keyword>
<protein>
    <submittedName>
        <fullName evidence="5">Kinase, pfkB family</fullName>
        <ecNumber evidence="5">2.7.1.45</ecNumber>
        <ecNumber evidence="5">2.7.1.92</ecNumber>
    </submittedName>
</protein>
<organism evidence="5 6">
    <name type="scientific">Lederbergia lenta</name>
    <name type="common">Bacillus lentus</name>
    <dbReference type="NCBI Taxonomy" id="1467"/>
    <lineage>
        <taxon>Bacteria</taxon>
        <taxon>Bacillati</taxon>
        <taxon>Bacillota</taxon>
        <taxon>Bacilli</taxon>
        <taxon>Bacillales</taxon>
        <taxon>Bacillaceae</taxon>
        <taxon>Lederbergia</taxon>
    </lineage>
</organism>
<evidence type="ECO:0000256" key="1">
    <source>
        <dbReference type="ARBA" id="ARBA00010688"/>
    </source>
</evidence>
<dbReference type="GO" id="GO:0008673">
    <property type="term" value="F:2-dehydro-3-deoxygluconokinase activity"/>
    <property type="evidence" value="ECO:0007669"/>
    <property type="project" value="UniProtKB-EC"/>
</dbReference>
<keyword evidence="3 5" id="KW-0418">Kinase</keyword>
<dbReference type="STRING" id="1348624.GCA_001591545_01510"/>
<evidence type="ECO:0000313" key="5">
    <source>
        <dbReference type="EMBL" id="SQI59793.1"/>
    </source>
</evidence>
<dbReference type="InterPro" id="IPR011611">
    <property type="entry name" value="PfkB_dom"/>
</dbReference>